<keyword evidence="1" id="KW-0079">Bacteriocin immunity</keyword>
<evidence type="ECO:0000313" key="2">
    <source>
        <dbReference type="EMBL" id="NKY66371.1"/>
    </source>
</evidence>
<dbReference type="Gene3D" id="1.20.1440.50">
    <property type="entry name" value="Ta0600-like"/>
    <property type="match status" value="1"/>
</dbReference>
<dbReference type="SUPFAM" id="SSF109797">
    <property type="entry name" value="Bacteriocin immunity protein-like"/>
    <property type="match status" value="1"/>
</dbReference>
<evidence type="ECO:0000256" key="1">
    <source>
        <dbReference type="ARBA" id="ARBA00023025"/>
    </source>
</evidence>
<proteinExistence type="predicted"/>
<reference evidence="3 4" key="1">
    <citation type="submission" date="2016-08" db="EMBL/GenBank/DDBJ databases">
        <authorList>
            <person name="Varghese N."/>
            <person name="Submissions Spin"/>
        </authorList>
    </citation>
    <scope>NUCLEOTIDE SEQUENCE [LARGE SCALE GENOMIC DNA]</scope>
    <source>
        <strain evidence="3 4">R-53116</strain>
    </source>
</reference>
<evidence type="ECO:0008006" key="6">
    <source>
        <dbReference type="Google" id="ProtNLM"/>
    </source>
</evidence>
<dbReference type="Proteomes" id="UP000182448">
    <property type="component" value="Unassembled WGS sequence"/>
</dbReference>
<dbReference type="EMBL" id="JAAXPM010000001">
    <property type="protein sequence ID" value="NKY66371.1"/>
    <property type="molecule type" value="Genomic_DNA"/>
</dbReference>
<dbReference type="Proteomes" id="UP000585749">
    <property type="component" value="Unassembled WGS sequence"/>
</dbReference>
<protein>
    <recommendedName>
        <fullName evidence="6">Bacteriocin immunity protein</fullName>
    </recommendedName>
</protein>
<comment type="caution">
    <text evidence="2">The sequence shown here is derived from an EMBL/GenBank/DDBJ whole genome shotgun (WGS) entry which is preliminary data.</text>
</comment>
<dbReference type="InterPro" id="IPR023130">
    <property type="entry name" value="Ta0600-like_sf"/>
</dbReference>
<accession>A0A4Y4G823</accession>
<organism evidence="2 5">
    <name type="scientific">Weissella hellenica</name>
    <dbReference type="NCBI Taxonomy" id="46256"/>
    <lineage>
        <taxon>Bacteria</taxon>
        <taxon>Bacillati</taxon>
        <taxon>Bacillota</taxon>
        <taxon>Bacilli</taxon>
        <taxon>Lactobacillales</taxon>
        <taxon>Lactobacillaceae</taxon>
        <taxon>Weissella</taxon>
    </lineage>
</organism>
<dbReference type="GeneID" id="72423455"/>
<sequence>MSSKKSLSELLTLIDKSTHASETKSNPELNTIFLKFNAKKEHNLNKALLDLKADINLYQLEHNYQTPSFLTRIVLDISEVNNVNEGVGLSAFFSNLWFGN</sequence>
<gene>
    <name evidence="3" type="ORF">GA0061075_10146</name>
    <name evidence="2" type="ORF">HF960_01455</name>
</gene>
<evidence type="ECO:0000313" key="3">
    <source>
        <dbReference type="EMBL" id="SCB72274.1"/>
    </source>
</evidence>
<dbReference type="AlphaFoldDB" id="A0A4Y4G823"/>
<evidence type="ECO:0000313" key="5">
    <source>
        <dbReference type="Proteomes" id="UP000585749"/>
    </source>
</evidence>
<name>A0A4Y4G823_WEIHE</name>
<evidence type="ECO:0000313" key="4">
    <source>
        <dbReference type="Proteomes" id="UP000182448"/>
    </source>
</evidence>
<dbReference type="EMBL" id="FMAW01000001">
    <property type="protein sequence ID" value="SCB72274.1"/>
    <property type="molecule type" value="Genomic_DNA"/>
</dbReference>
<dbReference type="OrthoDB" id="2149552at2"/>
<reference evidence="2 5" key="2">
    <citation type="submission" date="2020-04" db="EMBL/GenBank/DDBJ databases">
        <title>MicrobeNet Type strains.</title>
        <authorList>
            <person name="Nicholson A.C."/>
        </authorList>
    </citation>
    <scope>NUCLEOTIDE SEQUENCE [LARGE SCALE GENOMIC DNA]</scope>
    <source>
        <strain evidence="2 5">CCUG 33494</strain>
    </source>
</reference>
<dbReference type="RefSeq" id="WP_074426595.1">
    <property type="nucleotide sequence ID" value="NZ_BJEG01000001.1"/>
</dbReference>
<keyword evidence="4" id="KW-1185">Reference proteome</keyword>
<dbReference type="GO" id="GO:0030153">
    <property type="term" value="P:bacteriocin immunity"/>
    <property type="evidence" value="ECO:0007669"/>
    <property type="project" value="UniProtKB-KW"/>
</dbReference>